<dbReference type="EMBL" id="MCFL01000211">
    <property type="protein sequence ID" value="ORZ29351.1"/>
    <property type="molecule type" value="Genomic_DNA"/>
</dbReference>
<feature type="region of interest" description="Disordered" evidence="2">
    <location>
        <begin position="540"/>
        <end position="568"/>
    </location>
</feature>
<dbReference type="InterPro" id="IPR016024">
    <property type="entry name" value="ARM-type_fold"/>
</dbReference>
<dbReference type="InterPro" id="IPR042236">
    <property type="entry name" value="PI3K_accessory_sf"/>
</dbReference>
<feature type="region of interest" description="Disordered" evidence="2">
    <location>
        <begin position="222"/>
        <end position="321"/>
    </location>
</feature>
<dbReference type="AlphaFoldDB" id="A0A1Y2H5S6"/>
<feature type="compositionally biased region" description="Low complexity" evidence="2">
    <location>
        <begin position="354"/>
        <end position="369"/>
    </location>
</feature>
<dbReference type="SUPFAM" id="SSF48371">
    <property type="entry name" value="ARM repeat"/>
    <property type="match status" value="1"/>
</dbReference>
<dbReference type="Proteomes" id="UP000193411">
    <property type="component" value="Unassembled WGS sequence"/>
</dbReference>
<feature type="domain" description="PI4KB/PIK1 accessory" evidence="3">
    <location>
        <begin position="78"/>
        <end position="150"/>
    </location>
</feature>
<evidence type="ECO:0000259" key="3">
    <source>
        <dbReference type="Pfam" id="PF21245"/>
    </source>
</evidence>
<dbReference type="OrthoDB" id="10264149at2759"/>
<feature type="region of interest" description="Disordered" evidence="2">
    <location>
        <begin position="584"/>
        <end position="618"/>
    </location>
</feature>
<organism evidence="4 5">
    <name type="scientific">Catenaria anguillulae PL171</name>
    <dbReference type="NCBI Taxonomy" id="765915"/>
    <lineage>
        <taxon>Eukaryota</taxon>
        <taxon>Fungi</taxon>
        <taxon>Fungi incertae sedis</taxon>
        <taxon>Blastocladiomycota</taxon>
        <taxon>Blastocladiomycetes</taxon>
        <taxon>Blastocladiales</taxon>
        <taxon>Catenariaceae</taxon>
        <taxon>Catenaria</taxon>
    </lineage>
</organism>
<proteinExistence type="inferred from homology"/>
<evidence type="ECO:0000313" key="5">
    <source>
        <dbReference type="Proteomes" id="UP000193411"/>
    </source>
</evidence>
<accession>A0A1Y2H5S6</accession>
<feature type="compositionally biased region" description="Polar residues" evidence="2">
    <location>
        <begin position="251"/>
        <end position="265"/>
    </location>
</feature>
<reference evidence="4 5" key="1">
    <citation type="submission" date="2016-07" db="EMBL/GenBank/DDBJ databases">
        <title>Pervasive Adenine N6-methylation of Active Genes in Fungi.</title>
        <authorList>
            <consortium name="DOE Joint Genome Institute"/>
            <person name="Mondo S.J."/>
            <person name="Dannebaum R.O."/>
            <person name="Kuo R.C."/>
            <person name="Labutti K."/>
            <person name="Haridas S."/>
            <person name="Kuo A."/>
            <person name="Salamov A."/>
            <person name="Ahrendt S.R."/>
            <person name="Lipzen A."/>
            <person name="Sullivan W."/>
            <person name="Andreopoulos W.B."/>
            <person name="Clum A."/>
            <person name="Lindquist E."/>
            <person name="Daum C."/>
            <person name="Ramamoorthy G.K."/>
            <person name="Gryganskyi A."/>
            <person name="Culley D."/>
            <person name="Magnuson J.K."/>
            <person name="James T.Y."/>
            <person name="O'Malley M.A."/>
            <person name="Stajich J.E."/>
            <person name="Spatafora J.W."/>
            <person name="Visel A."/>
            <person name="Grigoriev I.V."/>
        </authorList>
    </citation>
    <scope>NUCLEOTIDE SEQUENCE [LARGE SCALE GENOMIC DNA]</scope>
    <source>
        <strain evidence="4 5">PL171</strain>
    </source>
</reference>
<dbReference type="Gene3D" id="1.25.40.70">
    <property type="entry name" value="Phosphatidylinositol 3-kinase, accessory domain (PIK)"/>
    <property type="match status" value="1"/>
</dbReference>
<feature type="compositionally biased region" description="Low complexity" evidence="2">
    <location>
        <begin position="222"/>
        <end position="250"/>
    </location>
</feature>
<evidence type="ECO:0000256" key="2">
    <source>
        <dbReference type="SAM" id="MobiDB-lite"/>
    </source>
</evidence>
<feature type="region of interest" description="Disordered" evidence="2">
    <location>
        <begin position="1"/>
        <end position="21"/>
    </location>
</feature>
<dbReference type="STRING" id="765915.A0A1Y2H5S6"/>
<sequence length="785" mass="82816">MSSPPPSSSRAFHSKGVPPPSQSLANTFLALDSNSNSLSTSPPSKSNLLSMPMMDPRFGKEHAGLLRLFKSDFFNEWMAVYYLFKYADHDGIQHYLCDQLRYKFPASAVLEFLPQLCHILVVNPGMTHLESLLVNRCRASTHFALLTMWYFESYLSDLANVPDSLAHMMCSRVMATVESIIHASPDADSDVDTSSLPPSTPFAERSAAAVAAAAIDPYSGDLSSLSPKSTSLPRPSSTAGSTASPPISSTQPNTSTSLPRNGTTASSNSVKRSSGGGGGGGGLGSRSNSPRNSISMTNGPAAVGSRGSLSNLARLPSQSPSLEDLHKGKAFSFSHFVQRVASTAGSAAGSQYNSQPGSKRSSAASSNGSLAEVDLHHQSAAASDTPRSATLDPSLLKHYYFHSELQFMAALVAISERLVAVPREARQSSLTAELTLLNHNFPAPVCIPLWCLADTVDGASGSSRAHHQIVRISPSDAVVLNSADRVPFLLFVEVLDDDGDEDDKPLVSAKGTDLAAIKKAQASASAKDLAVAVAMVENAASSTSTSSSTTANVDRPTSAPAPSRPLVRRRSSLSLLPTALVIPPPTAVETDAEPAPTSAPPVSASAAPPIASSIRKSPSTPAIRDISLKNMASAPIVPGFITHAEFEDRMRTAAIMLAQLSLQEQQQISLGLAGGANGKHPAAVNKRSSTASASSAASAAAKLTEEIRSRILKEMMALEERRLQAVRDWHAAQERARLLEEEEQDGESGGWEHVSEEDEEGHAAEEQEDEHGQGSSSSGRGMKRI</sequence>
<gene>
    <name evidence="4" type="ORF">BCR44DRAFT_1490646</name>
</gene>
<name>A0A1Y2H5S6_9FUNG</name>
<feature type="compositionally biased region" description="Gly residues" evidence="2">
    <location>
        <begin position="274"/>
        <end position="284"/>
    </location>
</feature>
<dbReference type="InterPro" id="IPR049160">
    <property type="entry name" value="PI4KB-PIK1_PIK"/>
</dbReference>
<evidence type="ECO:0000256" key="1">
    <source>
        <dbReference type="ARBA" id="ARBA00006209"/>
    </source>
</evidence>
<keyword evidence="5" id="KW-1185">Reference proteome</keyword>
<feature type="region of interest" description="Disordered" evidence="2">
    <location>
        <begin position="347"/>
        <end position="370"/>
    </location>
</feature>
<protein>
    <recommendedName>
        <fullName evidence="3">PI4KB/PIK1 accessory domain-containing protein</fullName>
    </recommendedName>
</protein>
<feature type="compositionally biased region" description="Polar residues" evidence="2">
    <location>
        <begin position="307"/>
        <end position="321"/>
    </location>
</feature>
<comment type="caution">
    <text evidence="4">The sequence shown here is derived from an EMBL/GenBank/DDBJ whole genome shotgun (WGS) entry which is preliminary data.</text>
</comment>
<feature type="compositionally biased region" description="Low complexity" evidence="2">
    <location>
        <begin position="540"/>
        <end position="551"/>
    </location>
</feature>
<dbReference type="Pfam" id="PF21245">
    <property type="entry name" value="PI4KB-PIK1_PIK"/>
    <property type="match status" value="1"/>
</dbReference>
<comment type="similarity">
    <text evidence="1">Belongs to the PI3/PI4-kinase family. Type III PI4K subfamily.</text>
</comment>
<feature type="non-terminal residue" evidence="4">
    <location>
        <position position="785"/>
    </location>
</feature>
<feature type="compositionally biased region" description="Low complexity" evidence="2">
    <location>
        <begin position="593"/>
        <end position="618"/>
    </location>
</feature>
<feature type="region of interest" description="Disordered" evidence="2">
    <location>
        <begin position="737"/>
        <end position="785"/>
    </location>
</feature>
<evidence type="ECO:0000313" key="4">
    <source>
        <dbReference type="EMBL" id="ORZ29351.1"/>
    </source>
</evidence>